<dbReference type="PROSITE" id="PS00316">
    <property type="entry name" value="THAUMATIN_1"/>
    <property type="match status" value="1"/>
</dbReference>
<dbReference type="InterPro" id="IPR027443">
    <property type="entry name" value="IPNS-like_sf"/>
</dbReference>
<evidence type="ECO:0000313" key="2">
    <source>
        <dbReference type="EMBL" id="KAF5737179.1"/>
    </source>
</evidence>
<dbReference type="InParanoid" id="A0A7J7CT84"/>
<name>A0A7J7CT84_TRIWF</name>
<dbReference type="Proteomes" id="UP000593562">
    <property type="component" value="Unassembled WGS sequence"/>
</dbReference>
<dbReference type="EMBL" id="JAAARO010000013">
    <property type="protein sequence ID" value="KAF5737179.1"/>
    <property type="molecule type" value="Genomic_DNA"/>
</dbReference>
<dbReference type="InterPro" id="IPR017949">
    <property type="entry name" value="Thaumatin_CS"/>
</dbReference>
<evidence type="ECO:0000256" key="1">
    <source>
        <dbReference type="ARBA" id="ARBA00010607"/>
    </source>
</evidence>
<dbReference type="InterPro" id="IPR037176">
    <property type="entry name" value="Osmotin/thaumatin-like_sf"/>
</dbReference>
<reference evidence="2 3" key="1">
    <citation type="journal article" date="2020" name="Nat. Commun.">
        <title>Genome of Tripterygium wilfordii and identification of cytochrome P450 involved in triptolide biosynthesis.</title>
        <authorList>
            <person name="Tu L."/>
            <person name="Su P."/>
            <person name="Zhang Z."/>
            <person name="Gao L."/>
            <person name="Wang J."/>
            <person name="Hu T."/>
            <person name="Zhou J."/>
            <person name="Zhang Y."/>
            <person name="Zhao Y."/>
            <person name="Liu Y."/>
            <person name="Song Y."/>
            <person name="Tong Y."/>
            <person name="Lu Y."/>
            <person name="Yang J."/>
            <person name="Xu C."/>
            <person name="Jia M."/>
            <person name="Peters R.J."/>
            <person name="Huang L."/>
            <person name="Gao W."/>
        </authorList>
    </citation>
    <scope>NUCLEOTIDE SEQUENCE [LARGE SCALE GENOMIC DNA]</scope>
    <source>
        <strain evidence="3">cv. XIE 37</strain>
        <tissue evidence="2">Leaf</tissue>
    </source>
</reference>
<gene>
    <name evidence="2" type="ORF">HS088_TW13G00057</name>
</gene>
<dbReference type="Gene3D" id="2.60.120.330">
    <property type="entry name" value="B-lactam Antibiotic, Isopenicillin N Synthase, Chain"/>
    <property type="match status" value="1"/>
</dbReference>
<evidence type="ECO:0000313" key="3">
    <source>
        <dbReference type="Proteomes" id="UP000593562"/>
    </source>
</evidence>
<accession>A0A7J7CT84</accession>
<dbReference type="Gene3D" id="2.60.110.10">
    <property type="entry name" value="Thaumatin"/>
    <property type="match status" value="1"/>
</dbReference>
<keyword evidence="3" id="KW-1185">Reference proteome</keyword>
<dbReference type="PANTHER" id="PTHR31048">
    <property type="entry name" value="OS03G0233200 PROTEIN"/>
    <property type="match status" value="1"/>
</dbReference>
<dbReference type="InterPro" id="IPR001938">
    <property type="entry name" value="Thaumatin"/>
</dbReference>
<dbReference type="AlphaFoldDB" id="A0A7J7CT84"/>
<dbReference type="SUPFAM" id="SSF51197">
    <property type="entry name" value="Clavaminate synthase-like"/>
    <property type="match status" value="1"/>
</dbReference>
<dbReference type="Pfam" id="PF00314">
    <property type="entry name" value="Thaumatin"/>
    <property type="match status" value="1"/>
</dbReference>
<dbReference type="SMART" id="SM00205">
    <property type="entry name" value="THN"/>
    <property type="match status" value="1"/>
</dbReference>
<proteinExistence type="inferred from homology"/>
<dbReference type="SUPFAM" id="SSF49870">
    <property type="entry name" value="Osmotin, thaumatin-like protein"/>
    <property type="match status" value="1"/>
</dbReference>
<sequence length="239" mass="25884">MSRLSLLLALTNNVQRRLNGSGVHLDMVVFVISHYTRHRVLIIITFQGQPTPKNGGFHLGGSEEVVLDLPQKWSGRLWGRQGCSFDAKGKGSCDTGDCSGLLHCQGTGGAPPATVVEMTLGSSTSPLHFYDVSLVDGFNLPVSMKPVGGGIGCGIASCEVDLNVCCPSTLEVKKGDKVIRSSGKYKSIEHRAVTNKSKARISYATFFFPHDAVEIEPLAQMESSKSSHKMYKRIKYGDH</sequence>
<protein>
    <submittedName>
        <fullName evidence="2">Pathogenesis-related thaumatin superfamily protein</fullName>
    </submittedName>
</protein>
<comment type="similarity">
    <text evidence="1">Belongs to the thaumatin family.</text>
</comment>
<dbReference type="PROSITE" id="PS51367">
    <property type="entry name" value="THAUMATIN_2"/>
    <property type="match status" value="1"/>
</dbReference>
<organism evidence="2 3">
    <name type="scientific">Tripterygium wilfordii</name>
    <name type="common">Thunder God vine</name>
    <dbReference type="NCBI Taxonomy" id="458696"/>
    <lineage>
        <taxon>Eukaryota</taxon>
        <taxon>Viridiplantae</taxon>
        <taxon>Streptophyta</taxon>
        <taxon>Embryophyta</taxon>
        <taxon>Tracheophyta</taxon>
        <taxon>Spermatophyta</taxon>
        <taxon>Magnoliopsida</taxon>
        <taxon>eudicotyledons</taxon>
        <taxon>Gunneridae</taxon>
        <taxon>Pentapetalae</taxon>
        <taxon>rosids</taxon>
        <taxon>fabids</taxon>
        <taxon>Celastrales</taxon>
        <taxon>Celastraceae</taxon>
        <taxon>Tripterygium</taxon>
    </lineage>
</organism>
<dbReference type="PRINTS" id="PR00347">
    <property type="entry name" value="THAUMATIN"/>
</dbReference>
<comment type="caution">
    <text evidence="2">The sequence shown here is derived from an EMBL/GenBank/DDBJ whole genome shotgun (WGS) entry which is preliminary data.</text>
</comment>